<dbReference type="EMBL" id="VTPV01000004">
    <property type="protein sequence ID" value="KAB1230978.1"/>
    <property type="molecule type" value="Genomic_DNA"/>
</dbReference>
<proteinExistence type="predicted"/>
<evidence type="ECO:0000313" key="1">
    <source>
        <dbReference type="EMBL" id="KAB1230978.1"/>
    </source>
</evidence>
<keyword evidence="2" id="KW-1185">Reference proteome</keyword>
<reference evidence="1 2" key="1">
    <citation type="journal article" date="2019" name="Stand. Genomic Sci.">
        <title>Draft Whole-Genome Sequence of a Novel Chryseobacterium viscerum Strain Isolated from Fresh Water at Dripping Springs, New Mexico.</title>
        <authorList>
            <person name="Kyndt J.A."/>
            <person name="Moore T.C."/>
        </authorList>
    </citation>
    <scope>NUCLEOTIDE SEQUENCE [LARGE SCALE GENOMIC DNA]</scope>
    <source>
        <strain evidence="1 2">DPS</strain>
    </source>
</reference>
<dbReference type="RefSeq" id="WP_152289560.1">
    <property type="nucleotide sequence ID" value="NZ_VTPV01000004.1"/>
</dbReference>
<gene>
    <name evidence="1" type="ORF">F8D52_07860</name>
</gene>
<name>A0A5N4BRC8_9FLAO</name>
<evidence type="ECO:0000313" key="2">
    <source>
        <dbReference type="Proteomes" id="UP000326384"/>
    </source>
</evidence>
<dbReference type="Proteomes" id="UP000326384">
    <property type="component" value="Unassembled WGS sequence"/>
</dbReference>
<organism evidence="1 2">
    <name type="scientific">Chryseobacterium viscerum</name>
    <dbReference type="NCBI Taxonomy" id="1037377"/>
    <lineage>
        <taxon>Bacteria</taxon>
        <taxon>Pseudomonadati</taxon>
        <taxon>Bacteroidota</taxon>
        <taxon>Flavobacteriia</taxon>
        <taxon>Flavobacteriales</taxon>
        <taxon>Weeksellaceae</taxon>
        <taxon>Chryseobacterium group</taxon>
        <taxon>Chryseobacterium</taxon>
    </lineage>
</organism>
<comment type="caution">
    <text evidence="1">The sequence shown here is derived from an EMBL/GenBank/DDBJ whole genome shotgun (WGS) entry which is preliminary data.</text>
</comment>
<sequence>MISRYDDKKTTSYKYYNKDGEKIVGLNIRSLGLNRTPKSEDIAAEKYKLDHRILLETSLIRQDYSDYISLESRKNVITSQSVKVGKLESVDLSDSNINQSLLIEMQKAHTFNYNQINKTHDIIKQSMESTSKIGD</sequence>
<evidence type="ECO:0008006" key="3">
    <source>
        <dbReference type="Google" id="ProtNLM"/>
    </source>
</evidence>
<accession>A0A5N4BRC8</accession>
<protein>
    <recommendedName>
        <fullName evidence="3">Arm DNA-binding domain-containing protein</fullName>
    </recommendedName>
</protein>